<feature type="compositionally biased region" description="Basic and acidic residues" evidence="1">
    <location>
        <begin position="1"/>
        <end position="10"/>
    </location>
</feature>
<protein>
    <submittedName>
        <fullName evidence="2">Uncharacterized protein</fullName>
    </submittedName>
</protein>
<organism evidence="2 3">
    <name type="scientific">Symbiochloris irregularis</name>
    <dbReference type="NCBI Taxonomy" id="706552"/>
    <lineage>
        <taxon>Eukaryota</taxon>
        <taxon>Viridiplantae</taxon>
        <taxon>Chlorophyta</taxon>
        <taxon>core chlorophytes</taxon>
        <taxon>Trebouxiophyceae</taxon>
        <taxon>Trebouxiales</taxon>
        <taxon>Trebouxiaceae</taxon>
        <taxon>Symbiochloris</taxon>
    </lineage>
</organism>
<reference evidence="2 3" key="1">
    <citation type="journal article" date="2024" name="Nat. Commun.">
        <title>Phylogenomics reveals the evolutionary origins of lichenization in chlorophyte algae.</title>
        <authorList>
            <person name="Puginier C."/>
            <person name="Libourel C."/>
            <person name="Otte J."/>
            <person name="Skaloud P."/>
            <person name="Haon M."/>
            <person name="Grisel S."/>
            <person name="Petersen M."/>
            <person name="Berrin J.G."/>
            <person name="Delaux P.M."/>
            <person name="Dal Grande F."/>
            <person name="Keller J."/>
        </authorList>
    </citation>
    <scope>NUCLEOTIDE SEQUENCE [LARGE SCALE GENOMIC DNA]</scope>
    <source>
        <strain evidence="2 3">SAG 2036</strain>
    </source>
</reference>
<evidence type="ECO:0000256" key="1">
    <source>
        <dbReference type="SAM" id="MobiDB-lite"/>
    </source>
</evidence>
<accession>A0AAW1Q248</accession>
<name>A0AAW1Q248_9CHLO</name>
<feature type="region of interest" description="Disordered" evidence="1">
    <location>
        <begin position="1"/>
        <end position="67"/>
    </location>
</feature>
<gene>
    <name evidence="2" type="ORF">WJX73_008790</name>
</gene>
<dbReference type="AlphaFoldDB" id="A0AAW1Q248"/>
<feature type="compositionally biased region" description="Gly residues" evidence="1">
    <location>
        <begin position="55"/>
        <end position="67"/>
    </location>
</feature>
<sequence>MVQKFKDPETGKSGPAGVAEEGKQRYQEYNKDKADGKVNWGQEGKDAFSGIKAGETGGSAPAGGAPK</sequence>
<dbReference type="Proteomes" id="UP001465755">
    <property type="component" value="Unassembled WGS sequence"/>
</dbReference>
<dbReference type="EMBL" id="JALJOQ010000001">
    <property type="protein sequence ID" value="KAK9815147.1"/>
    <property type="molecule type" value="Genomic_DNA"/>
</dbReference>
<feature type="compositionally biased region" description="Basic and acidic residues" evidence="1">
    <location>
        <begin position="20"/>
        <end position="36"/>
    </location>
</feature>
<comment type="caution">
    <text evidence="2">The sequence shown here is derived from an EMBL/GenBank/DDBJ whole genome shotgun (WGS) entry which is preliminary data.</text>
</comment>
<proteinExistence type="predicted"/>
<evidence type="ECO:0000313" key="3">
    <source>
        <dbReference type="Proteomes" id="UP001465755"/>
    </source>
</evidence>
<keyword evidence="3" id="KW-1185">Reference proteome</keyword>
<evidence type="ECO:0000313" key="2">
    <source>
        <dbReference type="EMBL" id="KAK9815147.1"/>
    </source>
</evidence>